<dbReference type="EMBL" id="CAJVQB010002925">
    <property type="protein sequence ID" value="CAG8591998.1"/>
    <property type="molecule type" value="Genomic_DNA"/>
</dbReference>
<evidence type="ECO:0000256" key="1">
    <source>
        <dbReference type="SAM" id="Coils"/>
    </source>
</evidence>
<name>A0ABN7UIN4_GIGMA</name>
<reference evidence="2 3" key="1">
    <citation type="submission" date="2021-06" db="EMBL/GenBank/DDBJ databases">
        <authorList>
            <person name="Kallberg Y."/>
            <person name="Tangrot J."/>
            <person name="Rosling A."/>
        </authorList>
    </citation>
    <scope>NUCLEOTIDE SEQUENCE [LARGE SCALE GENOMIC DNA]</scope>
    <source>
        <strain evidence="2 3">120-4 pot B 10/14</strain>
    </source>
</reference>
<accession>A0ABN7UIN4</accession>
<comment type="caution">
    <text evidence="2">The sequence shown here is derived from an EMBL/GenBank/DDBJ whole genome shotgun (WGS) entry which is preliminary data.</text>
</comment>
<feature type="non-terminal residue" evidence="2">
    <location>
        <position position="1"/>
    </location>
</feature>
<proteinExistence type="predicted"/>
<keyword evidence="3" id="KW-1185">Reference proteome</keyword>
<feature type="coiled-coil region" evidence="1">
    <location>
        <begin position="50"/>
        <end position="91"/>
    </location>
</feature>
<sequence>LLSWVNLDKGLAEGFIVGMFLSGLKKNNATFVAVAAPKNLNEAIAAARRVEAASKSQQKLESELSDLKKRIDEMALNYAALTDKIKNIKEKVGHMAQDCMVEKSRQLGEKETLVRQKNINFYSSWYKRLKERKVPKIQNWETEETRQEIDLTQNLDIEGLNKSNKPKLKYEESMTRVVMATGSKASTLGIVKKVKIKLKDIIVPITLYQKLYLQYATKTVEVPISNTRFESLKLYEEEEIFNSEGEEIDKVEGCFIEKYFEENSALFLTNVVEVPIEEIEEEVLIESKIQ</sequence>
<evidence type="ECO:0000313" key="3">
    <source>
        <dbReference type="Proteomes" id="UP000789901"/>
    </source>
</evidence>
<keyword evidence="1" id="KW-0175">Coiled coil</keyword>
<dbReference type="Proteomes" id="UP000789901">
    <property type="component" value="Unassembled WGS sequence"/>
</dbReference>
<protein>
    <submittedName>
        <fullName evidence="2">17383_t:CDS:1</fullName>
    </submittedName>
</protein>
<gene>
    <name evidence="2" type="ORF">GMARGA_LOCUS6454</name>
</gene>
<evidence type="ECO:0000313" key="2">
    <source>
        <dbReference type="EMBL" id="CAG8591998.1"/>
    </source>
</evidence>
<organism evidence="2 3">
    <name type="scientific">Gigaspora margarita</name>
    <dbReference type="NCBI Taxonomy" id="4874"/>
    <lineage>
        <taxon>Eukaryota</taxon>
        <taxon>Fungi</taxon>
        <taxon>Fungi incertae sedis</taxon>
        <taxon>Mucoromycota</taxon>
        <taxon>Glomeromycotina</taxon>
        <taxon>Glomeromycetes</taxon>
        <taxon>Diversisporales</taxon>
        <taxon>Gigasporaceae</taxon>
        <taxon>Gigaspora</taxon>
    </lineage>
</organism>